<dbReference type="InParanoid" id="A0A0H2R7H6"/>
<dbReference type="OrthoDB" id="2747602at2759"/>
<name>A0A0H2R7H6_9AGAM</name>
<organism evidence="1 2">
    <name type="scientific">Schizopora paradoxa</name>
    <dbReference type="NCBI Taxonomy" id="27342"/>
    <lineage>
        <taxon>Eukaryota</taxon>
        <taxon>Fungi</taxon>
        <taxon>Dikarya</taxon>
        <taxon>Basidiomycota</taxon>
        <taxon>Agaricomycotina</taxon>
        <taxon>Agaricomycetes</taxon>
        <taxon>Hymenochaetales</taxon>
        <taxon>Schizoporaceae</taxon>
        <taxon>Schizopora</taxon>
    </lineage>
</organism>
<proteinExistence type="predicted"/>
<reference evidence="1 2" key="1">
    <citation type="submission" date="2015-04" db="EMBL/GenBank/DDBJ databases">
        <title>Complete genome sequence of Schizopora paradoxa KUC8140, a cosmopolitan wood degrader in East Asia.</title>
        <authorList>
            <consortium name="DOE Joint Genome Institute"/>
            <person name="Min B."/>
            <person name="Park H."/>
            <person name="Jang Y."/>
            <person name="Kim J.-J."/>
            <person name="Kim K.H."/>
            <person name="Pangilinan J."/>
            <person name="Lipzen A."/>
            <person name="Riley R."/>
            <person name="Grigoriev I.V."/>
            <person name="Spatafora J.W."/>
            <person name="Choi I.-G."/>
        </authorList>
    </citation>
    <scope>NUCLEOTIDE SEQUENCE [LARGE SCALE GENOMIC DNA]</scope>
    <source>
        <strain evidence="1 2">KUC8140</strain>
    </source>
</reference>
<evidence type="ECO:0000313" key="2">
    <source>
        <dbReference type="Proteomes" id="UP000053477"/>
    </source>
</evidence>
<accession>A0A0H2R7H6</accession>
<dbReference type="AlphaFoldDB" id="A0A0H2R7H6"/>
<dbReference type="Proteomes" id="UP000053477">
    <property type="component" value="Unassembled WGS sequence"/>
</dbReference>
<gene>
    <name evidence="1" type="ORF">SCHPADRAFT_909602</name>
</gene>
<dbReference type="EMBL" id="KQ086147">
    <property type="protein sequence ID" value="KLO07317.1"/>
    <property type="molecule type" value="Genomic_DNA"/>
</dbReference>
<evidence type="ECO:0000313" key="1">
    <source>
        <dbReference type="EMBL" id="KLO07317.1"/>
    </source>
</evidence>
<sequence length="83" mass="9515">MLNAFTAFLVFVAILITSALLWCMLSTCLGPQILEPLRNLWDAAVLSARSSRGPSGRRRRDLGYDLNDPEYELWEMERRSRAI</sequence>
<keyword evidence="2" id="KW-1185">Reference proteome</keyword>
<protein>
    <submittedName>
        <fullName evidence="1">Uncharacterized protein</fullName>
    </submittedName>
</protein>